<keyword evidence="11" id="KW-0732">Signal</keyword>
<evidence type="ECO:0000256" key="8">
    <source>
        <dbReference type="PIRNR" id="PIRNR001084"/>
    </source>
</evidence>
<feature type="domain" description="Beta-galactosidase trimerisation" evidence="13">
    <location>
        <begin position="434"/>
        <end position="631"/>
    </location>
</feature>
<dbReference type="SUPFAM" id="SSF52317">
    <property type="entry name" value="Class I glutamine amidotransferase-like"/>
    <property type="match status" value="1"/>
</dbReference>
<evidence type="ECO:0000256" key="3">
    <source>
        <dbReference type="ARBA" id="ARBA00012756"/>
    </source>
</evidence>
<keyword evidence="5 8" id="KW-0378">Hydrolase</keyword>
<dbReference type="Proteomes" id="UP001207408">
    <property type="component" value="Unassembled WGS sequence"/>
</dbReference>
<comment type="caution">
    <text evidence="14">The sequence shown here is derived from an EMBL/GenBank/DDBJ whole genome shotgun (WGS) entry which is preliminary data.</text>
</comment>
<dbReference type="AlphaFoldDB" id="A0AAE3SKI1"/>
<dbReference type="InterPro" id="IPR003476">
    <property type="entry name" value="Glyco_hydro_42"/>
</dbReference>
<evidence type="ECO:0000313" key="14">
    <source>
        <dbReference type="EMBL" id="MCW3806632.1"/>
    </source>
</evidence>
<dbReference type="InterPro" id="IPR013780">
    <property type="entry name" value="Glyco_hydro_b"/>
</dbReference>
<organism evidence="14 15">
    <name type="scientific">Plebeiibacterium marinum</name>
    <dbReference type="NCBI Taxonomy" id="2992111"/>
    <lineage>
        <taxon>Bacteria</taxon>
        <taxon>Pseudomonadati</taxon>
        <taxon>Bacteroidota</taxon>
        <taxon>Bacteroidia</taxon>
        <taxon>Marinilabiliales</taxon>
        <taxon>Marinilabiliaceae</taxon>
        <taxon>Plebeiibacterium</taxon>
    </lineage>
</organism>
<feature type="domain" description="Glycoside hydrolase family 42 N-terminal" evidence="12">
    <location>
        <begin position="38"/>
        <end position="416"/>
    </location>
</feature>
<dbReference type="InterPro" id="IPR017853">
    <property type="entry name" value="GH"/>
</dbReference>
<dbReference type="GO" id="GO:0009341">
    <property type="term" value="C:beta-galactosidase complex"/>
    <property type="evidence" value="ECO:0007669"/>
    <property type="project" value="InterPro"/>
</dbReference>
<dbReference type="CDD" id="cd03143">
    <property type="entry name" value="A4_beta-galactosidase_middle_domain"/>
    <property type="match status" value="1"/>
</dbReference>
<dbReference type="PANTHER" id="PTHR36447:SF2">
    <property type="entry name" value="BETA-GALACTOSIDASE YESZ"/>
    <property type="match status" value="1"/>
</dbReference>
<feature type="binding site" evidence="10">
    <location>
        <position position="172"/>
    </location>
    <ligand>
        <name>substrate</name>
    </ligand>
</feature>
<dbReference type="Gene3D" id="3.20.20.80">
    <property type="entry name" value="Glycosidases"/>
    <property type="match status" value="1"/>
</dbReference>
<evidence type="ECO:0000256" key="10">
    <source>
        <dbReference type="PIRSR" id="PIRSR001084-2"/>
    </source>
</evidence>
<dbReference type="PANTHER" id="PTHR36447">
    <property type="entry name" value="BETA-GALACTOSIDASE GANA"/>
    <property type="match status" value="1"/>
</dbReference>
<evidence type="ECO:0000256" key="9">
    <source>
        <dbReference type="PIRSR" id="PIRSR001084-1"/>
    </source>
</evidence>
<feature type="active site" description="Nucleophile" evidence="9">
    <location>
        <position position="337"/>
    </location>
</feature>
<keyword evidence="15" id="KW-1185">Reference proteome</keyword>
<dbReference type="Pfam" id="PF08532">
    <property type="entry name" value="Glyco_hydro_42M"/>
    <property type="match status" value="1"/>
</dbReference>
<evidence type="ECO:0000256" key="6">
    <source>
        <dbReference type="ARBA" id="ARBA00022833"/>
    </source>
</evidence>
<feature type="chain" id="PRO_5042027269" description="Beta-galactosidase" evidence="11">
    <location>
        <begin position="23"/>
        <end position="698"/>
    </location>
</feature>
<dbReference type="Pfam" id="PF02449">
    <property type="entry name" value="Glyco_hydro_42"/>
    <property type="match status" value="1"/>
</dbReference>
<dbReference type="GO" id="GO:0005975">
    <property type="term" value="P:carbohydrate metabolic process"/>
    <property type="evidence" value="ECO:0007669"/>
    <property type="project" value="InterPro"/>
</dbReference>
<dbReference type="InterPro" id="IPR013738">
    <property type="entry name" value="Beta_galactosidase_Trimer"/>
</dbReference>
<evidence type="ECO:0000259" key="13">
    <source>
        <dbReference type="Pfam" id="PF08532"/>
    </source>
</evidence>
<dbReference type="EMBL" id="JAPDPI010000027">
    <property type="protein sequence ID" value="MCW3806632.1"/>
    <property type="molecule type" value="Genomic_DNA"/>
</dbReference>
<dbReference type="InterPro" id="IPR029062">
    <property type="entry name" value="Class_I_gatase-like"/>
</dbReference>
<evidence type="ECO:0000313" key="15">
    <source>
        <dbReference type="Proteomes" id="UP001207408"/>
    </source>
</evidence>
<dbReference type="SUPFAM" id="SSF51445">
    <property type="entry name" value="(Trans)glycosidases"/>
    <property type="match status" value="1"/>
</dbReference>
<evidence type="ECO:0000259" key="12">
    <source>
        <dbReference type="Pfam" id="PF02449"/>
    </source>
</evidence>
<comment type="similarity">
    <text evidence="2 8">Belongs to the glycosyl hydrolase 42 family.</text>
</comment>
<gene>
    <name evidence="14" type="ORF">OM074_13430</name>
</gene>
<dbReference type="GO" id="GO:0046872">
    <property type="term" value="F:metal ion binding"/>
    <property type="evidence" value="ECO:0007669"/>
    <property type="project" value="UniProtKB-KW"/>
</dbReference>
<sequence>MMLRFKIVWLLMVFVTSAQLLAQDFFSKEDLMSVGVYYYPEHWPEEQWERDIKNIANQGFEFIHMAEFAWSQMEPTEGNFDFMWLDKVVELADKNGLKVILGTPTPCPPVWLSIKHPEIFLKDANYQRKEHGTRANMSLSNPIVLKYTQKIVAAMAQHYGSNKAVIGWQIDNEPEAKEDYSESAQQAFRIWLKEKYTDIDSLNTSWGTAFWSQLYKTFSEVCIHNANNVGWWGTNPIALLDFKRFTADTQAAFLDFQADELRKYIDKNQFVTTNYVAKGSQTDPLRSTKMDFASFTAYPNYGSNNLGELGFRLGDYSVLMYANDYYKSVDGITGVMELQPGQVNWASHNSLLQPGTVRMWLWHCFAGGSSYACTYRYRQVLFGAEQYHHGIVATDGVSLSQGGKEYVEVIKEMNQLRKNYNSKLQMPKELQKRKAAILWSFDNLWNLERQKQTFKWDTWKHMQRYQSVLHSLGAPVAFISEEDDFNQFPFLIVPAYEMVDSALIKKWKDYVSKGGNLIVSARTGAKDKNAHLWESNLSGIMNELIGGEVRTFDMLPGGTTGQITMKGRSYSWNSWGEQIVADGGSEVLAVYNDQFYKGASCILSAKIGKGKVWYIGVESIDGQLEKDIIKHAYLQNKVTCEDYPEGVFVDYRDGFMVAVNYSSDDYILGYEGNYLIGDKVLHPADVAVWSVHKSEKHP</sequence>
<accession>A0AAE3SKI1</accession>
<dbReference type="EC" id="3.2.1.23" evidence="3 8"/>
<evidence type="ECO:0000256" key="2">
    <source>
        <dbReference type="ARBA" id="ARBA00005940"/>
    </source>
</evidence>
<dbReference type="GO" id="GO:0004565">
    <property type="term" value="F:beta-galactosidase activity"/>
    <property type="evidence" value="ECO:0007669"/>
    <property type="project" value="UniProtKB-EC"/>
</dbReference>
<protein>
    <recommendedName>
        <fullName evidence="3 8">Beta-galactosidase</fullName>
        <shortName evidence="8">Beta-gal</shortName>
        <ecNumber evidence="3 8">3.2.1.23</ecNumber>
    </recommendedName>
</protein>
<name>A0AAE3SKI1_9BACT</name>
<dbReference type="PIRSF" id="PIRSF001084">
    <property type="entry name" value="B-galactosidase"/>
    <property type="match status" value="1"/>
</dbReference>
<reference evidence="14" key="1">
    <citation type="submission" date="2022-10" db="EMBL/GenBank/DDBJ databases">
        <authorList>
            <person name="Yu W.X."/>
        </authorList>
    </citation>
    <scope>NUCLEOTIDE SEQUENCE</scope>
    <source>
        <strain evidence="14">D04</strain>
    </source>
</reference>
<comment type="catalytic activity">
    <reaction evidence="1 8">
        <text>Hydrolysis of terminal non-reducing beta-D-galactose residues in beta-D-galactosides.</text>
        <dbReference type="EC" id="3.2.1.23"/>
    </reaction>
</comment>
<dbReference type="Gene3D" id="3.40.50.880">
    <property type="match status" value="1"/>
</dbReference>
<dbReference type="Gene3D" id="2.60.40.1180">
    <property type="entry name" value="Golgi alpha-mannosidase II"/>
    <property type="match status" value="1"/>
</dbReference>
<evidence type="ECO:0000256" key="5">
    <source>
        <dbReference type="ARBA" id="ARBA00022801"/>
    </source>
</evidence>
<dbReference type="InterPro" id="IPR013529">
    <property type="entry name" value="Glyco_hydro_42_N"/>
</dbReference>
<evidence type="ECO:0000256" key="4">
    <source>
        <dbReference type="ARBA" id="ARBA00022723"/>
    </source>
</evidence>
<keyword evidence="4" id="KW-0479">Metal-binding</keyword>
<feature type="binding site" evidence="10">
    <location>
        <position position="345"/>
    </location>
    <ligand>
        <name>substrate</name>
    </ligand>
</feature>
<evidence type="ECO:0000256" key="11">
    <source>
        <dbReference type="SAM" id="SignalP"/>
    </source>
</evidence>
<keyword evidence="6" id="KW-0862">Zinc</keyword>
<proteinExistence type="inferred from homology"/>
<feature type="binding site" evidence="10">
    <location>
        <position position="134"/>
    </location>
    <ligand>
        <name>substrate</name>
    </ligand>
</feature>
<feature type="active site" description="Proton donor" evidence="9">
    <location>
        <position position="173"/>
    </location>
</feature>
<dbReference type="SUPFAM" id="SSF51011">
    <property type="entry name" value="Glycosyl hydrolase domain"/>
    <property type="match status" value="1"/>
</dbReference>
<keyword evidence="7 8" id="KW-0326">Glycosidase</keyword>
<dbReference type="RefSeq" id="WP_301200246.1">
    <property type="nucleotide sequence ID" value="NZ_JAPDPI010000027.1"/>
</dbReference>
<feature type="signal peptide" evidence="11">
    <location>
        <begin position="1"/>
        <end position="22"/>
    </location>
</feature>
<evidence type="ECO:0000256" key="7">
    <source>
        <dbReference type="ARBA" id="ARBA00023295"/>
    </source>
</evidence>
<evidence type="ECO:0000256" key="1">
    <source>
        <dbReference type="ARBA" id="ARBA00001412"/>
    </source>
</evidence>